<dbReference type="OrthoDB" id="19265at2157"/>
<keyword evidence="3 6" id="KW-0812">Transmembrane</keyword>
<dbReference type="AlphaFoldDB" id="M0CT14"/>
<evidence type="ECO:0000259" key="7">
    <source>
        <dbReference type="Pfam" id="PF04039"/>
    </source>
</evidence>
<feature type="transmembrane region" description="Helical" evidence="6">
    <location>
        <begin position="29"/>
        <end position="53"/>
    </location>
</feature>
<feature type="transmembrane region" description="Helical" evidence="6">
    <location>
        <begin position="91"/>
        <end position="117"/>
    </location>
</feature>
<evidence type="ECO:0000256" key="4">
    <source>
        <dbReference type="ARBA" id="ARBA00022989"/>
    </source>
</evidence>
<keyword evidence="9" id="KW-1185">Reference proteome</keyword>
<reference evidence="8 9" key="1">
    <citation type="journal article" date="2014" name="PLoS Genet.">
        <title>Phylogenetically driven sequencing of extremely halophilic archaea reveals strategies for static and dynamic osmo-response.</title>
        <authorList>
            <person name="Becker E.A."/>
            <person name="Seitzer P.M."/>
            <person name="Tritt A."/>
            <person name="Larsen D."/>
            <person name="Krusor M."/>
            <person name="Yao A.I."/>
            <person name="Wu D."/>
            <person name="Madern D."/>
            <person name="Eisen J.A."/>
            <person name="Darling A.E."/>
            <person name="Facciotti M.T."/>
        </authorList>
    </citation>
    <scope>NUCLEOTIDE SEQUENCE [LARGE SCALE GENOMIC DNA]</scope>
    <source>
        <strain evidence="8 9">2-9-1</strain>
    </source>
</reference>
<gene>
    <name evidence="8" type="ORF">C475_10124</name>
</gene>
<evidence type="ECO:0000256" key="3">
    <source>
        <dbReference type="ARBA" id="ARBA00022692"/>
    </source>
</evidence>
<keyword evidence="5 6" id="KW-0472">Membrane</keyword>
<evidence type="ECO:0000256" key="5">
    <source>
        <dbReference type="ARBA" id="ARBA00023136"/>
    </source>
</evidence>
<proteinExistence type="predicted"/>
<name>M0CT14_9EURY</name>
<evidence type="ECO:0000256" key="2">
    <source>
        <dbReference type="ARBA" id="ARBA00022475"/>
    </source>
</evidence>
<dbReference type="Proteomes" id="UP000011626">
    <property type="component" value="Unassembled WGS sequence"/>
</dbReference>
<sequence length="166" mass="17234">MSDAAETPVGDEAVTEDDQRKGLYVESPIIMTTVRIITPFVFTLGLFVMFHGADSSGGGFQGGVIVGTVVLMLGIAFGIETTRDWVGPRLAVGLVGLGVLAFLLTGIGSVVLGGGFLEYEVYPVPHAIKYGIEFVELAIGLVVSGIVTGLFFVIAAGMSNDGSDFA</sequence>
<dbReference type="RefSeq" id="WP_006883700.1">
    <property type="nucleotide sequence ID" value="NZ_AOIU01000023.1"/>
</dbReference>
<dbReference type="EMBL" id="AOIU01000023">
    <property type="protein sequence ID" value="ELZ25808.1"/>
    <property type="molecule type" value="Genomic_DNA"/>
</dbReference>
<protein>
    <submittedName>
        <fullName evidence="8">Monovalent cation/H+ antiporter subunit B</fullName>
    </submittedName>
</protein>
<feature type="transmembrane region" description="Helical" evidence="6">
    <location>
        <begin position="137"/>
        <end position="158"/>
    </location>
</feature>
<evidence type="ECO:0000256" key="1">
    <source>
        <dbReference type="ARBA" id="ARBA00004651"/>
    </source>
</evidence>
<feature type="transmembrane region" description="Helical" evidence="6">
    <location>
        <begin position="59"/>
        <end position="79"/>
    </location>
</feature>
<dbReference type="STRING" id="797114.C475_10124"/>
<comment type="caution">
    <text evidence="8">The sequence shown here is derived from an EMBL/GenBank/DDBJ whole genome shotgun (WGS) entry which is preliminary data.</text>
</comment>
<comment type="subcellular location">
    <subcellularLocation>
        <location evidence="1">Cell membrane</location>
        <topology evidence="1">Multi-pass membrane protein</topology>
    </subcellularLocation>
</comment>
<dbReference type="PANTHER" id="PTHR33932">
    <property type="entry name" value="NA(+)/H(+) ANTIPORTER SUBUNIT B"/>
    <property type="match status" value="1"/>
</dbReference>
<evidence type="ECO:0000313" key="9">
    <source>
        <dbReference type="Proteomes" id="UP000011626"/>
    </source>
</evidence>
<dbReference type="PATRIC" id="fig|797114.5.peg.2061"/>
<evidence type="ECO:0000256" key="6">
    <source>
        <dbReference type="SAM" id="Phobius"/>
    </source>
</evidence>
<accession>M0CT14</accession>
<dbReference type="InterPro" id="IPR050622">
    <property type="entry name" value="CPA3_antiporter_subunitB"/>
</dbReference>
<organism evidence="8 9">
    <name type="scientific">Halosimplex carlsbadense 2-9-1</name>
    <dbReference type="NCBI Taxonomy" id="797114"/>
    <lineage>
        <taxon>Archaea</taxon>
        <taxon>Methanobacteriati</taxon>
        <taxon>Methanobacteriota</taxon>
        <taxon>Stenosarchaea group</taxon>
        <taxon>Halobacteria</taxon>
        <taxon>Halobacteriales</taxon>
        <taxon>Haloarculaceae</taxon>
        <taxon>Halosimplex</taxon>
    </lineage>
</organism>
<dbReference type="NCBIfam" id="NF009160">
    <property type="entry name" value="PRK12505.1"/>
    <property type="match status" value="1"/>
</dbReference>
<dbReference type="PANTHER" id="PTHR33932:SF4">
    <property type="entry name" value="NA(+)_H(+) ANTIPORTER SUBUNIT B"/>
    <property type="match status" value="1"/>
</dbReference>
<feature type="domain" description="Na+/H+ antiporter MnhB subunit-related protein" evidence="7">
    <location>
        <begin position="29"/>
        <end position="148"/>
    </location>
</feature>
<dbReference type="InterPro" id="IPR007182">
    <property type="entry name" value="MnhB"/>
</dbReference>
<evidence type="ECO:0000313" key="8">
    <source>
        <dbReference type="EMBL" id="ELZ25808.1"/>
    </source>
</evidence>
<dbReference type="GO" id="GO:0005886">
    <property type="term" value="C:plasma membrane"/>
    <property type="evidence" value="ECO:0007669"/>
    <property type="project" value="UniProtKB-SubCell"/>
</dbReference>
<keyword evidence="4 6" id="KW-1133">Transmembrane helix</keyword>
<dbReference type="Pfam" id="PF04039">
    <property type="entry name" value="MnhB"/>
    <property type="match status" value="1"/>
</dbReference>
<keyword evidence="2" id="KW-1003">Cell membrane</keyword>
<dbReference type="eggNOG" id="arCOG03079">
    <property type="taxonomic scope" value="Archaea"/>
</dbReference>